<accession>A0A0E9VEN7</accession>
<protein>
    <submittedName>
        <fullName evidence="1">Uncharacterized protein</fullName>
    </submittedName>
</protein>
<reference evidence="1" key="1">
    <citation type="submission" date="2014-11" db="EMBL/GenBank/DDBJ databases">
        <authorList>
            <person name="Amaro Gonzalez C."/>
        </authorList>
    </citation>
    <scope>NUCLEOTIDE SEQUENCE</scope>
</reference>
<evidence type="ECO:0000313" key="1">
    <source>
        <dbReference type="EMBL" id="JAH76466.1"/>
    </source>
</evidence>
<dbReference type="EMBL" id="GBXM01032111">
    <property type="protein sequence ID" value="JAH76466.1"/>
    <property type="molecule type" value="Transcribed_RNA"/>
</dbReference>
<dbReference type="AlphaFoldDB" id="A0A0E9VEN7"/>
<reference evidence="1" key="2">
    <citation type="journal article" date="2015" name="Fish Shellfish Immunol.">
        <title>Early steps in the European eel (Anguilla anguilla)-Vibrio vulnificus interaction in the gills: Role of the RtxA13 toxin.</title>
        <authorList>
            <person name="Callol A."/>
            <person name="Pajuelo D."/>
            <person name="Ebbesson L."/>
            <person name="Teles M."/>
            <person name="MacKenzie S."/>
            <person name="Amaro C."/>
        </authorList>
    </citation>
    <scope>NUCLEOTIDE SEQUENCE</scope>
</reference>
<sequence>MGSPNASLQFQTEVLCGSSVVSRWLQMITHWCPVFLACWL</sequence>
<proteinExistence type="predicted"/>
<organism evidence="1">
    <name type="scientific">Anguilla anguilla</name>
    <name type="common">European freshwater eel</name>
    <name type="synonym">Muraena anguilla</name>
    <dbReference type="NCBI Taxonomy" id="7936"/>
    <lineage>
        <taxon>Eukaryota</taxon>
        <taxon>Metazoa</taxon>
        <taxon>Chordata</taxon>
        <taxon>Craniata</taxon>
        <taxon>Vertebrata</taxon>
        <taxon>Euteleostomi</taxon>
        <taxon>Actinopterygii</taxon>
        <taxon>Neopterygii</taxon>
        <taxon>Teleostei</taxon>
        <taxon>Anguilliformes</taxon>
        <taxon>Anguillidae</taxon>
        <taxon>Anguilla</taxon>
    </lineage>
</organism>
<name>A0A0E9VEN7_ANGAN</name>